<protein>
    <submittedName>
        <fullName evidence="6">Uncharacterized protein</fullName>
    </submittedName>
</protein>
<evidence type="ECO:0000256" key="4">
    <source>
        <dbReference type="ARBA" id="ARBA00023136"/>
    </source>
</evidence>
<feature type="transmembrane region" description="Helical" evidence="5">
    <location>
        <begin position="21"/>
        <end position="49"/>
    </location>
</feature>
<proteinExistence type="predicted"/>
<name>A0A820GX45_9BILA</name>
<feature type="transmembrane region" description="Helical" evidence="5">
    <location>
        <begin position="55"/>
        <end position="74"/>
    </location>
</feature>
<feature type="transmembrane region" description="Helical" evidence="5">
    <location>
        <begin position="159"/>
        <end position="178"/>
    </location>
</feature>
<dbReference type="Pfam" id="PF01027">
    <property type="entry name" value="Bax1-I"/>
    <property type="match status" value="1"/>
</dbReference>
<evidence type="ECO:0000256" key="1">
    <source>
        <dbReference type="ARBA" id="ARBA00004141"/>
    </source>
</evidence>
<evidence type="ECO:0000256" key="2">
    <source>
        <dbReference type="ARBA" id="ARBA00022692"/>
    </source>
</evidence>
<dbReference type="InterPro" id="IPR006214">
    <property type="entry name" value="Bax_inhibitor_1-related"/>
</dbReference>
<accession>A0A820GX45</accession>
<reference evidence="6" key="1">
    <citation type="submission" date="2021-02" db="EMBL/GenBank/DDBJ databases">
        <authorList>
            <person name="Nowell W R."/>
        </authorList>
    </citation>
    <scope>NUCLEOTIDE SEQUENCE</scope>
</reference>
<evidence type="ECO:0000313" key="6">
    <source>
        <dbReference type="EMBL" id="CAF4283907.1"/>
    </source>
</evidence>
<dbReference type="EMBL" id="CAJOAZ010014718">
    <property type="protein sequence ID" value="CAF4283907.1"/>
    <property type="molecule type" value="Genomic_DNA"/>
</dbReference>
<evidence type="ECO:0000256" key="5">
    <source>
        <dbReference type="SAM" id="Phobius"/>
    </source>
</evidence>
<organism evidence="6 7">
    <name type="scientific">Adineta steineri</name>
    <dbReference type="NCBI Taxonomy" id="433720"/>
    <lineage>
        <taxon>Eukaryota</taxon>
        <taxon>Metazoa</taxon>
        <taxon>Spiralia</taxon>
        <taxon>Gnathifera</taxon>
        <taxon>Rotifera</taxon>
        <taxon>Eurotatoria</taxon>
        <taxon>Bdelloidea</taxon>
        <taxon>Adinetida</taxon>
        <taxon>Adinetidae</taxon>
        <taxon>Adineta</taxon>
    </lineage>
</organism>
<keyword evidence="3 5" id="KW-1133">Transmembrane helix</keyword>
<sequence>MTNGIVGSISVVGMTARREQYLWIGAPLMAGLGAVVCASMGSLILPVTFVRTLSVFENVSLYGGLVVFSGLVLWDTKKIIAHAEQAHIGNILAKECYLCTMCNEIFNNATELRLTVNENDWCYKRIVSGIINRGSTGSTCIPLGSNHFCCTGHLCNKGALTFTINILTILIIPFTILLTI</sequence>
<dbReference type="AlphaFoldDB" id="A0A820GX45"/>
<comment type="subcellular location">
    <subcellularLocation>
        <location evidence="1">Membrane</location>
        <topology evidence="1">Multi-pass membrane protein</topology>
    </subcellularLocation>
</comment>
<comment type="caution">
    <text evidence="6">The sequence shown here is derived from an EMBL/GenBank/DDBJ whole genome shotgun (WGS) entry which is preliminary data.</text>
</comment>
<evidence type="ECO:0000313" key="7">
    <source>
        <dbReference type="Proteomes" id="UP000663844"/>
    </source>
</evidence>
<evidence type="ECO:0000256" key="3">
    <source>
        <dbReference type="ARBA" id="ARBA00022989"/>
    </source>
</evidence>
<dbReference type="GO" id="GO:0016020">
    <property type="term" value="C:membrane"/>
    <property type="evidence" value="ECO:0007669"/>
    <property type="project" value="UniProtKB-SubCell"/>
</dbReference>
<keyword evidence="4 5" id="KW-0472">Membrane</keyword>
<dbReference type="Proteomes" id="UP000663844">
    <property type="component" value="Unassembled WGS sequence"/>
</dbReference>
<gene>
    <name evidence="6" type="ORF">OXD698_LOCUS45217</name>
</gene>
<keyword evidence="2 5" id="KW-0812">Transmembrane</keyword>